<keyword evidence="1" id="KW-1133">Transmembrane helix</keyword>
<evidence type="ECO:0000313" key="3">
    <source>
        <dbReference type="Proteomes" id="UP000738359"/>
    </source>
</evidence>
<dbReference type="OrthoDB" id="2394339at2759"/>
<feature type="transmembrane region" description="Helical" evidence="1">
    <location>
        <begin position="40"/>
        <end position="62"/>
    </location>
</feature>
<dbReference type="Proteomes" id="UP000738359">
    <property type="component" value="Unassembled WGS sequence"/>
</dbReference>
<accession>A0A9P6J415</accession>
<dbReference type="EMBL" id="JAAAHY010000571">
    <property type="protein sequence ID" value="KAF9961822.1"/>
    <property type="molecule type" value="Genomic_DNA"/>
</dbReference>
<protein>
    <submittedName>
        <fullName evidence="2">Uncharacterized protein</fullName>
    </submittedName>
</protein>
<reference evidence="2" key="1">
    <citation type="journal article" date="2020" name="Fungal Divers.">
        <title>Resolving the Mortierellaceae phylogeny through synthesis of multi-gene phylogenetics and phylogenomics.</title>
        <authorList>
            <person name="Vandepol N."/>
            <person name="Liber J."/>
            <person name="Desiro A."/>
            <person name="Na H."/>
            <person name="Kennedy M."/>
            <person name="Barry K."/>
            <person name="Grigoriev I.V."/>
            <person name="Miller A.N."/>
            <person name="O'Donnell K."/>
            <person name="Stajich J.E."/>
            <person name="Bonito G."/>
        </authorList>
    </citation>
    <scope>NUCLEOTIDE SEQUENCE</scope>
    <source>
        <strain evidence="2">CK1249</strain>
    </source>
</reference>
<proteinExistence type="predicted"/>
<name>A0A9P6J415_MORAP</name>
<sequence>MTRASKSYRSTAVKEPKEAKADRLKRLENYRVAKQQAKKFVIPGILAVLLGLFFLFGTMYGFRGAKVQRRNRTPQDMIYEAAAAKGPDLETTKLQVKEDFMKVLENSPVEEIAVE</sequence>
<keyword evidence="3" id="KW-1185">Reference proteome</keyword>
<comment type="caution">
    <text evidence="2">The sequence shown here is derived from an EMBL/GenBank/DDBJ whole genome shotgun (WGS) entry which is preliminary data.</text>
</comment>
<organism evidence="2 3">
    <name type="scientific">Mortierella alpina</name>
    <name type="common">Oleaginous fungus</name>
    <name type="synonym">Mortierella renispora</name>
    <dbReference type="NCBI Taxonomy" id="64518"/>
    <lineage>
        <taxon>Eukaryota</taxon>
        <taxon>Fungi</taxon>
        <taxon>Fungi incertae sedis</taxon>
        <taxon>Mucoromycota</taxon>
        <taxon>Mortierellomycotina</taxon>
        <taxon>Mortierellomycetes</taxon>
        <taxon>Mortierellales</taxon>
        <taxon>Mortierellaceae</taxon>
        <taxon>Mortierella</taxon>
    </lineage>
</organism>
<evidence type="ECO:0000313" key="2">
    <source>
        <dbReference type="EMBL" id="KAF9961822.1"/>
    </source>
</evidence>
<evidence type="ECO:0000256" key="1">
    <source>
        <dbReference type="SAM" id="Phobius"/>
    </source>
</evidence>
<keyword evidence="1" id="KW-0472">Membrane</keyword>
<gene>
    <name evidence="2" type="ORF">BGZ70_008196</name>
</gene>
<keyword evidence="1" id="KW-0812">Transmembrane</keyword>
<dbReference type="AlphaFoldDB" id="A0A9P6J415"/>